<dbReference type="GO" id="GO:0008982">
    <property type="term" value="F:protein-N(PI)-phosphohistidine-sugar phosphotransferase activity"/>
    <property type="evidence" value="ECO:0007669"/>
    <property type="project" value="UniProtKB-UniRule"/>
</dbReference>
<dbReference type="EMBL" id="CYZE01000008">
    <property type="protein sequence ID" value="CUO59550.1"/>
    <property type="molecule type" value="Genomic_DNA"/>
</dbReference>
<feature type="transmembrane region" description="Helical" evidence="10">
    <location>
        <begin position="111"/>
        <end position="129"/>
    </location>
</feature>
<evidence type="ECO:0000313" key="13">
    <source>
        <dbReference type="EMBL" id="CUO59550.1"/>
    </source>
</evidence>
<evidence type="ECO:0000313" key="19">
    <source>
        <dbReference type="Proteomes" id="UP000261257"/>
    </source>
</evidence>
<keyword evidence="3 9" id="KW-1003">Cell membrane</keyword>
<name>A0A174GF47_9FIRM</name>
<dbReference type="GO" id="GO:1902815">
    <property type="term" value="P:N,N'-diacetylchitobiose import"/>
    <property type="evidence" value="ECO:0007669"/>
    <property type="project" value="TreeGrafter"/>
</dbReference>
<keyword evidence="8 9" id="KW-0472">Membrane</keyword>
<feature type="transmembrane region" description="Helical" evidence="10">
    <location>
        <begin position="212"/>
        <end position="232"/>
    </location>
</feature>
<dbReference type="GO" id="GO:0009401">
    <property type="term" value="P:phosphoenolpyruvate-dependent sugar phosphotransferase system"/>
    <property type="evidence" value="ECO:0007669"/>
    <property type="project" value="UniProtKB-KW"/>
</dbReference>
<feature type="transmembrane region" description="Helical" evidence="10">
    <location>
        <begin position="363"/>
        <end position="383"/>
    </location>
</feature>
<evidence type="ECO:0000256" key="9">
    <source>
        <dbReference type="PIRNR" id="PIRNR006351"/>
    </source>
</evidence>
<feature type="transmembrane region" description="Helical" evidence="10">
    <location>
        <begin position="36"/>
        <end position="55"/>
    </location>
</feature>
<feature type="domain" description="PTS EIIC type-3" evidence="12">
    <location>
        <begin position="12"/>
        <end position="407"/>
    </location>
</feature>
<dbReference type="PROSITE" id="PS51105">
    <property type="entry name" value="PTS_EIIC_TYPE_3"/>
    <property type="match status" value="1"/>
</dbReference>
<feature type="transmembrane region" description="Helical" evidence="10">
    <location>
        <begin position="135"/>
        <end position="157"/>
    </location>
</feature>
<feature type="transmembrane region" description="Helical" evidence="10">
    <location>
        <begin position="389"/>
        <end position="408"/>
    </location>
</feature>
<dbReference type="Proteomes" id="UP000263014">
    <property type="component" value="Unassembled WGS sequence"/>
</dbReference>
<evidence type="ECO:0000313" key="18">
    <source>
        <dbReference type="Proteomes" id="UP000261023"/>
    </source>
</evidence>
<dbReference type="Proteomes" id="UP000095651">
    <property type="component" value="Unassembled WGS sequence"/>
</dbReference>
<dbReference type="Pfam" id="PF02378">
    <property type="entry name" value="PTS_EIIC"/>
    <property type="match status" value="1"/>
</dbReference>
<reference evidence="13 17" key="1">
    <citation type="submission" date="2015-09" db="EMBL/GenBank/DDBJ databases">
        <authorList>
            <consortium name="Pathogen Informatics"/>
        </authorList>
    </citation>
    <scope>NUCLEOTIDE SEQUENCE [LARGE SCALE GENOMIC DNA]</scope>
    <source>
        <strain evidence="13 17">2789STDY5608850</strain>
    </source>
</reference>
<dbReference type="PROSITE" id="PS51103">
    <property type="entry name" value="PTS_EIIC_TYPE_1"/>
    <property type="match status" value="1"/>
</dbReference>
<evidence type="ECO:0000313" key="20">
    <source>
        <dbReference type="Proteomes" id="UP000263014"/>
    </source>
</evidence>
<evidence type="ECO:0000313" key="14">
    <source>
        <dbReference type="EMBL" id="RGD68045.1"/>
    </source>
</evidence>
<dbReference type="PANTHER" id="PTHR33989:SF4">
    <property type="entry name" value="PTS SYSTEM N,N'-DIACETYLCHITOBIOSE-SPECIFIC EIIC COMPONENT"/>
    <property type="match status" value="1"/>
</dbReference>
<gene>
    <name evidence="13" type="primary">gmuC</name>
    <name evidence="14" type="ORF">DWX31_23930</name>
    <name evidence="16" type="ORF">DXC39_15945</name>
    <name evidence="15" type="ORF">DXD79_33595</name>
    <name evidence="13" type="ORF">ERS852407_03317</name>
</gene>
<feature type="transmembrane region" description="Helical" evidence="10">
    <location>
        <begin position="177"/>
        <end position="200"/>
    </location>
</feature>
<dbReference type="InterPro" id="IPR051088">
    <property type="entry name" value="PTS_Sugar-EIIC/EIIB"/>
</dbReference>
<proteinExistence type="predicted"/>
<evidence type="ECO:0000256" key="1">
    <source>
        <dbReference type="ARBA" id="ARBA00004651"/>
    </source>
</evidence>
<protein>
    <recommendedName>
        <fullName evidence="9">Permease IIC component</fullName>
    </recommendedName>
</protein>
<feature type="transmembrane region" description="Helical" evidence="10">
    <location>
        <begin position="239"/>
        <end position="260"/>
    </location>
</feature>
<dbReference type="EMBL" id="QSSQ01000015">
    <property type="protein sequence ID" value="RGM03227.1"/>
    <property type="molecule type" value="Genomic_DNA"/>
</dbReference>
<dbReference type="PANTHER" id="PTHR33989">
    <property type="match status" value="1"/>
</dbReference>
<keyword evidence="2 9" id="KW-0813">Transport</keyword>
<comment type="subcellular location">
    <subcellularLocation>
        <location evidence="1">Cell membrane</location>
        <topology evidence="1">Multi-pass membrane protein</topology>
    </subcellularLocation>
</comment>
<feature type="transmembrane region" description="Helical" evidence="10">
    <location>
        <begin position="337"/>
        <end position="356"/>
    </location>
</feature>
<evidence type="ECO:0000259" key="12">
    <source>
        <dbReference type="PROSITE" id="PS51105"/>
    </source>
</evidence>
<evidence type="ECO:0000256" key="7">
    <source>
        <dbReference type="ARBA" id="ARBA00022989"/>
    </source>
</evidence>
<dbReference type="AlphaFoldDB" id="A0A174GF47"/>
<evidence type="ECO:0000256" key="2">
    <source>
        <dbReference type="ARBA" id="ARBA00022448"/>
    </source>
</evidence>
<feature type="transmembrane region" description="Helical" evidence="10">
    <location>
        <begin position="75"/>
        <end position="99"/>
    </location>
</feature>
<feature type="transmembrane region" description="Helical" evidence="10">
    <location>
        <begin position="280"/>
        <end position="299"/>
    </location>
</feature>
<dbReference type="NCBIfam" id="TIGR00410">
    <property type="entry name" value="lacE"/>
    <property type="match status" value="1"/>
</dbReference>
<organism evidence="13 17">
    <name type="scientific">Hungatella hathewayi</name>
    <dbReference type="NCBI Taxonomy" id="154046"/>
    <lineage>
        <taxon>Bacteria</taxon>
        <taxon>Bacillati</taxon>
        <taxon>Bacillota</taxon>
        <taxon>Clostridia</taxon>
        <taxon>Lachnospirales</taxon>
        <taxon>Lachnospiraceae</taxon>
        <taxon>Hungatella</taxon>
    </lineage>
</organism>
<keyword evidence="7 10" id="KW-1133">Transmembrane helix</keyword>
<dbReference type="EMBL" id="QSON01000042">
    <property type="protein sequence ID" value="RGI94166.1"/>
    <property type="molecule type" value="Genomic_DNA"/>
</dbReference>
<feature type="domain" description="PTS EIIC type-1" evidence="11">
    <location>
        <begin position="31"/>
        <end position="423"/>
    </location>
</feature>
<reference evidence="18 19" key="2">
    <citation type="submission" date="2018-08" db="EMBL/GenBank/DDBJ databases">
        <title>A genome reference for cultivated species of the human gut microbiota.</title>
        <authorList>
            <person name="Zou Y."/>
            <person name="Xue W."/>
            <person name="Luo G."/>
        </authorList>
    </citation>
    <scope>NUCLEOTIDE SEQUENCE [LARGE SCALE GENOMIC DNA]</scope>
    <source>
        <strain evidence="14 18">AF19-13AC</strain>
        <strain evidence="16 19">TF05-11AC</strain>
        <strain evidence="15 20">TM09-12</strain>
    </source>
</reference>
<dbReference type="OrthoDB" id="1641940at2"/>
<sequence>MNEKTTGFQDKLMKYMMPVANWVEKNNWLQAIKDGMIADIPVIIIGSIFLLPIALNNLIASGPIHDFISAHMGVLTYAAGFTNDLLSIFAAFFIAVALAKRYGIHNTQTGVTAIIVHLILSAVSIDGGISTEFLGASGLFTSIVSGILSVEITRFLIKRNAIIKLPSSVPPMVGESFASLIPLVVNVIVAVAIANISIAVSGLVFPAAIMKLLAPAISTMDTLPALLIVIFLTQFLWFFGLHGPSITSAVWAAFAIAYQAENMANYASGAPVTHIFTYGLYYNFLQVAGSGLTLGLVLFMMKSKAKSFKSIGVASLVPSIFGINEPVIFGLPILLNPYMFIPFVFGPLLITVLTYFSMKMGLVGYPVAAPPGFLPPGVGAFLTTYDWRSVVLVFVSLILMALIYYPFFKMMEKDELKREAQSEAE</sequence>
<evidence type="ECO:0000256" key="3">
    <source>
        <dbReference type="ARBA" id="ARBA00022475"/>
    </source>
</evidence>
<evidence type="ECO:0000313" key="16">
    <source>
        <dbReference type="EMBL" id="RGM03227.1"/>
    </source>
</evidence>
<dbReference type="InterPro" id="IPR004796">
    <property type="entry name" value="PTS_IIC_cello"/>
</dbReference>
<dbReference type="InterPro" id="IPR003352">
    <property type="entry name" value="PTS_EIIC"/>
</dbReference>
<evidence type="ECO:0000256" key="6">
    <source>
        <dbReference type="ARBA" id="ARBA00022692"/>
    </source>
</evidence>
<keyword evidence="5" id="KW-0598">Phosphotransferase system</keyword>
<dbReference type="PIRSF" id="PIRSF006351">
    <property type="entry name" value="PTS_EIIC-Cellobiose"/>
    <property type="match status" value="1"/>
</dbReference>
<evidence type="ECO:0000256" key="4">
    <source>
        <dbReference type="ARBA" id="ARBA00022597"/>
    </source>
</evidence>
<evidence type="ECO:0000259" key="11">
    <source>
        <dbReference type="PROSITE" id="PS51103"/>
    </source>
</evidence>
<dbReference type="EMBL" id="QTJW01000019">
    <property type="protein sequence ID" value="RGD68045.1"/>
    <property type="molecule type" value="Genomic_DNA"/>
</dbReference>
<dbReference type="InterPro" id="IPR004501">
    <property type="entry name" value="PTS_EIIC_3"/>
</dbReference>
<dbReference type="Proteomes" id="UP000261257">
    <property type="component" value="Unassembled WGS sequence"/>
</dbReference>
<accession>A0A174GF47</accession>
<dbReference type="Proteomes" id="UP000261023">
    <property type="component" value="Unassembled WGS sequence"/>
</dbReference>
<dbReference type="RefSeq" id="WP_002602168.1">
    <property type="nucleotide sequence ID" value="NZ_CABIXC010000008.1"/>
</dbReference>
<evidence type="ECO:0000256" key="5">
    <source>
        <dbReference type="ARBA" id="ARBA00022683"/>
    </source>
</evidence>
<feature type="transmembrane region" description="Helical" evidence="10">
    <location>
        <begin position="311"/>
        <end position="331"/>
    </location>
</feature>
<keyword evidence="6 10" id="KW-0812">Transmembrane</keyword>
<evidence type="ECO:0000313" key="15">
    <source>
        <dbReference type="EMBL" id="RGI94166.1"/>
    </source>
</evidence>
<dbReference type="GO" id="GO:0005886">
    <property type="term" value="C:plasma membrane"/>
    <property type="evidence" value="ECO:0007669"/>
    <property type="project" value="UniProtKB-SubCell"/>
</dbReference>
<comment type="function">
    <text evidence="9">The phosphoenolpyruvate-dependent sugar phosphotransferase system (PTS), a major carbohydrate active -transport system, catalyzes the phosphorylation of incoming sugar substrates concomitant with their translocation across the cell membrane.</text>
</comment>
<evidence type="ECO:0000256" key="10">
    <source>
        <dbReference type="SAM" id="Phobius"/>
    </source>
</evidence>
<evidence type="ECO:0000256" key="8">
    <source>
        <dbReference type="ARBA" id="ARBA00023136"/>
    </source>
</evidence>
<keyword evidence="4 9" id="KW-0762">Sugar transport</keyword>
<evidence type="ECO:0000313" key="17">
    <source>
        <dbReference type="Proteomes" id="UP000095651"/>
    </source>
</evidence>
<dbReference type="InterPro" id="IPR013013">
    <property type="entry name" value="PTS_EIIC_1"/>
</dbReference>